<dbReference type="AlphaFoldDB" id="A0A0A8XRZ2"/>
<proteinExistence type="predicted"/>
<reference evidence="1" key="2">
    <citation type="journal article" date="2015" name="Data Brief">
        <title>Shoot transcriptome of the giant reed, Arundo donax.</title>
        <authorList>
            <person name="Barrero R.A."/>
            <person name="Guerrero F.D."/>
            <person name="Moolhuijzen P."/>
            <person name="Goolsby J.A."/>
            <person name="Tidwell J."/>
            <person name="Bellgard S.E."/>
            <person name="Bellgard M.I."/>
        </authorList>
    </citation>
    <scope>NUCLEOTIDE SEQUENCE</scope>
    <source>
        <tissue evidence="1">Shoot tissue taken approximately 20 cm above the soil surface</tissue>
    </source>
</reference>
<sequence length="43" mass="4963">MIQIGIQYNSRKSKVVKFIEHWIIHRFCTSCNTSVSVDTSTCT</sequence>
<evidence type="ECO:0000313" key="1">
    <source>
        <dbReference type="EMBL" id="JAD16714.1"/>
    </source>
</evidence>
<name>A0A0A8XRZ2_ARUDO</name>
<protein>
    <submittedName>
        <fullName evidence="1">Uncharacterized protein</fullName>
    </submittedName>
</protein>
<accession>A0A0A8XRZ2</accession>
<dbReference type="EMBL" id="GBRH01281181">
    <property type="protein sequence ID" value="JAD16714.1"/>
    <property type="molecule type" value="Transcribed_RNA"/>
</dbReference>
<reference evidence="1" key="1">
    <citation type="submission" date="2014-09" db="EMBL/GenBank/DDBJ databases">
        <authorList>
            <person name="Magalhaes I.L.F."/>
            <person name="Oliveira U."/>
            <person name="Santos F.R."/>
            <person name="Vidigal T.H.D.A."/>
            <person name="Brescovit A.D."/>
            <person name="Santos A.J."/>
        </authorList>
    </citation>
    <scope>NUCLEOTIDE SEQUENCE</scope>
    <source>
        <tissue evidence="1">Shoot tissue taken approximately 20 cm above the soil surface</tissue>
    </source>
</reference>
<organism evidence="1">
    <name type="scientific">Arundo donax</name>
    <name type="common">Giant reed</name>
    <name type="synonym">Donax arundinaceus</name>
    <dbReference type="NCBI Taxonomy" id="35708"/>
    <lineage>
        <taxon>Eukaryota</taxon>
        <taxon>Viridiplantae</taxon>
        <taxon>Streptophyta</taxon>
        <taxon>Embryophyta</taxon>
        <taxon>Tracheophyta</taxon>
        <taxon>Spermatophyta</taxon>
        <taxon>Magnoliopsida</taxon>
        <taxon>Liliopsida</taxon>
        <taxon>Poales</taxon>
        <taxon>Poaceae</taxon>
        <taxon>PACMAD clade</taxon>
        <taxon>Arundinoideae</taxon>
        <taxon>Arundineae</taxon>
        <taxon>Arundo</taxon>
    </lineage>
</organism>